<evidence type="ECO:0000256" key="12">
    <source>
        <dbReference type="ARBA" id="ARBA00031533"/>
    </source>
</evidence>
<evidence type="ECO:0000259" key="14">
    <source>
        <dbReference type="Pfam" id="PF17900"/>
    </source>
</evidence>
<dbReference type="InterPro" id="IPR045357">
    <property type="entry name" value="Aminopeptidase_N-like_N"/>
</dbReference>
<protein>
    <recommendedName>
        <fullName evidence="5">Aminopeptidase N</fullName>
        <ecNumber evidence="4">3.4.11.2</ecNumber>
    </recommendedName>
    <alternativeName>
        <fullName evidence="11">Alanine aminopeptidase</fullName>
    </alternativeName>
    <alternativeName>
        <fullName evidence="12">Lysyl aminopeptidase</fullName>
    </alternativeName>
</protein>
<dbReference type="Pfam" id="PF01433">
    <property type="entry name" value="Peptidase_M1"/>
    <property type="match status" value="1"/>
</dbReference>
<dbReference type="RefSeq" id="WP_236863039.1">
    <property type="nucleotide sequence ID" value="NZ_BAABAZ010000012.1"/>
</dbReference>
<evidence type="ECO:0000313" key="15">
    <source>
        <dbReference type="EMBL" id="GAA4285243.1"/>
    </source>
</evidence>
<keyword evidence="7" id="KW-0479">Metal-binding</keyword>
<dbReference type="InterPro" id="IPR042097">
    <property type="entry name" value="Aminopeptidase_N-like_N_sf"/>
</dbReference>
<evidence type="ECO:0000256" key="7">
    <source>
        <dbReference type="ARBA" id="ARBA00022723"/>
    </source>
</evidence>
<evidence type="ECO:0000256" key="9">
    <source>
        <dbReference type="ARBA" id="ARBA00022833"/>
    </source>
</evidence>
<evidence type="ECO:0000256" key="2">
    <source>
        <dbReference type="ARBA" id="ARBA00001947"/>
    </source>
</evidence>
<accession>A0ABP8EMM2</accession>
<dbReference type="InterPro" id="IPR014782">
    <property type="entry name" value="Peptidase_M1_dom"/>
</dbReference>
<comment type="similarity">
    <text evidence="3">Belongs to the peptidase M1 family.</text>
</comment>
<evidence type="ECO:0000256" key="11">
    <source>
        <dbReference type="ARBA" id="ARBA00029811"/>
    </source>
</evidence>
<dbReference type="Gene3D" id="1.10.390.10">
    <property type="entry name" value="Neutral Protease Domain 2"/>
    <property type="match status" value="1"/>
</dbReference>
<feature type="domain" description="Aminopeptidase N-like N-terminal" evidence="14">
    <location>
        <begin position="19"/>
        <end position="189"/>
    </location>
</feature>
<dbReference type="PANTHER" id="PTHR11533">
    <property type="entry name" value="PROTEASE M1 ZINC METALLOPROTEASE"/>
    <property type="match status" value="1"/>
</dbReference>
<evidence type="ECO:0000256" key="1">
    <source>
        <dbReference type="ARBA" id="ARBA00000098"/>
    </source>
</evidence>
<dbReference type="PANTHER" id="PTHR11533:SF297">
    <property type="entry name" value="AMINOPEPTIDASE N"/>
    <property type="match status" value="1"/>
</dbReference>
<keyword evidence="6" id="KW-0645">Protease</keyword>
<gene>
    <name evidence="15" type="ORF">GCM10022261_27740</name>
</gene>
<dbReference type="SUPFAM" id="SSF63737">
    <property type="entry name" value="Leukotriene A4 hydrolase N-terminal domain"/>
    <property type="match status" value="1"/>
</dbReference>
<proteinExistence type="inferred from homology"/>
<comment type="caution">
    <text evidence="15">The sequence shown here is derived from an EMBL/GenBank/DDBJ whole genome shotgun (WGS) entry which is preliminary data.</text>
</comment>
<evidence type="ECO:0000256" key="6">
    <source>
        <dbReference type="ARBA" id="ARBA00022670"/>
    </source>
</evidence>
<keyword evidence="16" id="KW-1185">Reference proteome</keyword>
<dbReference type="CDD" id="cd09603">
    <property type="entry name" value="M1_APN_like"/>
    <property type="match status" value="1"/>
</dbReference>
<dbReference type="SUPFAM" id="SSF55486">
    <property type="entry name" value="Metalloproteases ('zincins'), catalytic domain"/>
    <property type="match status" value="1"/>
</dbReference>
<keyword evidence="8" id="KW-0378">Hydrolase</keyword>
<reference evidence="16" key="1">
    <citation type="journal article" date="2019" name="Int. J. Syst. Evol. Microbiol.">
        <title>The Global Catalogue of Microorganisms (GCM) 10K type strain sequencing project: providing services to taxonomists for standard genome sequencing and annotation.</title>
        <authorList>
            <consortium name="The Broad Institute Genomics Platform"/>
            <consortium name="The Broad Institute Genome Sequencing Center for Infectious Disease"/>
            <person name="Wu L."/>
            <person name="Ma J."/>
        </authorList>
    </citation>
    <scope>NUCLEOTIDE SEQUENCE [LARGE SCALE GENOMIC DNA]</scope>
    <source>
        <strain evidence="16">JCM 17458</strain>
    </source>
</reference>
<evidence type="ECO:0000256" key="3">
    <source>
        <dbReference type="ARBA" id="ARBA00010136"/>
    </source>
</evidence>
<evidence type="ECO:0000259" key="13">
    <source>
        <dbReference type="Pfam" id="PF01433"/>
    </source>
</evidence>
<dbReference type="InterPro" id="IPR027268">
    <property type="entry name" value="Peptidase_M4/M1_CTD_sf"/>
</dbReference>
<dbReference type="Proteomes" id="UP001501586">
    <property type="component" value="Unassembled WGS sequence"/>
</dbReference>
<feature type="domain" description="Peptidase M1 membrane alanine aminopeptidase" evidence="13">
    <location>
        <begin position="231"/>
        <end position="425"/>
    </location>
</feature>
<sequence>MSQLDAYTPTSGTAAVRIDHYDLHLDYKINPNRLAGHAVLRGRVLEDAQAIELDLIGLAASRVLVNGRRHRFRMHRSKLVVRAQECFAAGEEITFDIHYSGNPGPAMGTWGDVGWEELEDGVLVAGQPNGAATWFPCNDHPSNKATFRCTILVESEYMAISNGELVNTTRKAGRTAWTWESAQPLTTYLATVQIGQYRSGRVDSGSHPPSRVPLMLACGESQWQRAQGALAKQHAMMDTFESLFGDYPFGHYGVVVTDDPLEIPLESQPLSILGPNHLVDDWEAERLVAHELAHQWFGNSVTPAQWSDIWLNEGFACYAEWLWSEAAGKDSADEQARAAHSRLAREDQDIVLTDPGPEDMFDDRVYKRGALALHALRSFTGDDDFFRILRSWTEKNRFGTVSTDTFLIHAENVCARPVADVLHGWLFERELPDLP</sequence>
<comment type="cofactor">
    <cofactor evidence="2">
        <name>Zn(2+)</name>
        <dbReference type="ChEBI" id="CHEBI:29105"/>
    </cofactor>
</comment>
<name>A0ABP8EMM2_9MICO</name>
<dbReference type="PRINTS" id="PR00756">
    <property type="entry name" value="ALADIPTASE"/>
</dbReference>
<dbReference type="InterPro" id="IPR001930">
    <property type="entry name" value="Peptidase_M1"/>
</dbReference>
<keyword evidence="10" id="KW-0482">Metalloprotease</keyword>
<dbReference type="Pfam" id="PF17900">
    <property type="entry name" value="Peptidase_M1_N"/>
    <property type="match status" value="1"/>
</dbReference>
<dbReference type="EMBL" id="BAABAZ010000012">
    <property type="protein sequence ID" value="GAA4285243.1"/>
    <property type="molecule type" value="Genomic_DNA"/>
</dbReference>
<dbReference type="Gene3D" id="2.60.40.1730">
    <property type="entry name" value="tricorn interacting facor f3 domain"/>
    <property type="match status" value="1"/>
</dbReference>
<keyword evidence="9" id="KW-0862">Zinc</keyword>
<evidence type="ECO:0000256" key="4">
    <source>
        <dbReference type="ARBA" id="ARBA00012564"/>
    </source>
</evidence>
<evidence type="ECO:0000256" key="5">
    <source>
        <dbReference type="ARBA" id="ARBA00015611"/>
    </source>
</evidence>
<dbReference type="InterPro" id="IPR050344">
    <property type="entry name" value="Peptidase_M1_aminopeptidases"/>
</dbReference>
<evidence type="ECO:0000256" key="8">
    <source>
        <dbReference type="ARBA" id="ARBA00022801"/>
    </source>
</evidence>
<comment type="catalytic activity">
    <reaction evidence="1">
        <text>Release of an N-terminal amino acid, Xaa-|-Yaa- from a peptide, amide or arylamide. Xaa is preferably Ala, but may be most amino acids including Pro (slow action). When a terminal hydrophobic residue is followed by a prolyl residue, the two may be released as an intact Xaa-Pro dipeptide.</text>
        <dbReference type="EC" id="3.4.11.2"/>
    </reaction>
</comment>
<dbReference type="EC" id="3.4.11.2" evidence="4"/>
<evidence type="ECO:0000313" key="16">
    <source>
        <dbReference type="Proteomes" id="UP001501586"/>
    </source>
</evidence>
<organism evidence="15 16">
    <name type="scientific">Brevibacterium daeguense</name>
    <dbReference type="NCBI Taxonomy" id="909936"/>
    <lineage>
        <taxon>Bacteria</taxon>
        <taxon>Bacillati</taxon>
        <taxon>Actinomycetota</taxon>
        <taxon>Actinomycetes</taxon>
        <taxon>Micrococcales</taxon>
        <taxon>Brevibacteriaceae</taxon>
        <taxon>Brevibacterium</taxon>
    </lineage>
</organism>
<evidence type="ECO:0000256" key="10">
    <source>
        <dbReference type="ARBA" id="ARBA00023049"/>
    </source>
</evidence>